<name>R7VM82_CAPTE</name>
<dbReference type="OMA" id="HASLYTH"/>
<organism evidence="3">
    <name type="scientific">Capitella teleta</name>
    <name type="common">Polychaete worm</name>
    <dbReference type="NCBI Taxonomy" id="283909"/>
    <lineage>
        <taxon>Eukaryota</taxon>
        <taxon>Metazoa</taxon>
        <taxon>Spiralia</taxon>
        <taxon>Lophotrochozoa</taxon>
        <taxon>Annelida</taxon>
        <taxon>Polychaeta</taxon>
        <taxon>Sedentaria</taxon>
        <taxon>Scolecida</taxon>
        <taxon>Capitellidae</taxon>
        <taxon>Capitella</taxon>
    </lineage>
</organism>
<evidence type="ECO:0000313" key="5">
    <source>
        <dbReference type="Proteomes" id="UP000014760"/>
    </source>
</evidence>
<reference evidence="3 5" key="2">
    <citation type="journal article" date="2013" name="Nature">
        <title>Insights into bilaterian evolution from three spiralian genomes.</title>
        <authorList>
            <person name="Simakov O."/>
            <person name="Marletaz F."/>
            <person name="Cho S.J."/>
            <person name="Edsinger-Gonzales E."/>
            <person name="Havlak P."/>
            <person name="Hellsten U."/>
            <person name="Kuo D.H."/>
            <person name="Larsson T."/>
            <person name="Lv J."/>
            <person name="Arendt D."/>
            <person name="Savage R."/>
            <person name="Osoegawa K."/>
            <person name="de Jong P."/>
            <person name="Grimwood J."/>
            <person name="Chapman J.A."/>
            <person name="Shapiro H."/>
            <person name="Aerts A."/>
            <person name="Otillar R.P."/>
            <person name="Terry A.Y."/>
            <person name="Boore J.L."/>
            <person name="Grigoriev I.V."/>
            <person name="Lindberg D.R."/>
            <person name="Seaver E.C."/>
            <person name="Weisblat D.A."/>
            <person name="Putnam N.H."/>
            <person name="Rokhsar D.S."/>
        </authorList>
    </citation>
    <scope>NUCLEOTIDE SEQUENCE</scope>
    <source>
        <strain evidence="3 5">I ESC-2004</strain>
    </source>
</reference>
<dbReference type="PANTHER" id="PTHR34305:SF1">
    <property type="entry name" value="SWIM-TYPE DOMAIN-CONTAINING PROTEIN"/>
    <property type="match status" value="1"/>
</dbReference>
<protein>
    <recommendedName>
        <fullName evidence="6">SWIM-type domain-containing protein</fullName>
    </recommendedName>
</protein>
<feature type="transmembrane region" description="Helical" evidence="2">
    <location>
        <begin position="753"/>
        <end position="772"/>
    </location>
</feature>
<keyword evidence="2" id="KW-0472">Membrane</keyword>
<proteinExistence type="predicted"/>
<dbReference type="HOGENOM" id="CLU_354987_0_0_1"/>
<keyword evidence="2" id="KW-1133">Transmembrane helix</keyword>
<evidence type="ECO:0000313" key="4">
    <source>
        <dbReference type="EnsemblMetazoa" id="CapteP213087"/>
    </source>
</evidence>
<keyword evidence="5" id="KW-1185">Reference proteome</keyword>
<dbReference type="PANTHER" id="PTHR34305">
    <property type="entry name" value="EXPRESSED PROTEIN"/>
    <property type="match status" value="1"/>
</dbReference>
<reference evidence="5" key="1">
    <citation type="submission" date="2012-12" db="EMBL/GenBank/DDBJ databases">
        <authorList>
            <person name="Hellsten U."/>
            <person name="Grimwood J."/>
            <person name="Chapman J.A."/>
            <person name="Shapiro H."/>
            <person name="Aerts A."/>
            <person name="Otillar R.P."/>
            <person name="Terry A.Y."/>
            <person name="Boore J.L."/>
            <person name="Simakov O."/>
            <person name="Marletaz F."/>
            <person name="Cho S.-J."/>
            <person name="Edsinger-Gonzales E."/>
            <person name="Havlak P."/>
            <person name="Kuo D.-H."/>
            <person name="Larsson T."/>
            <person name="Lv J."/>
            <person name="Arendt D."/>
            <person name="Savage R."/>
            <person name="Osoegawa K."/>
            <person name="de Jong P."/>
            <person name="Lindberg D.R."/>
            <person name="Seaver E.C."/>
            <person name="Weisblat D.A."/>
            <person name="Putnam N.H."/>
            <person name="Grigoriev I.V."/>
            <person name="Rokhsar D.S."/>
        </authorList>
    </citation>
    <scope>NUCLEOTIDE SEQUENCE</scope>
    <source>
        <strain evidence="5">I ESC-2004</strain>
    </source>
</reference>
<dbReference type="Proteomes" id="UP000014760">
    <property type="component" value="Unassembled WGS sequence"/>
</dbReference>
<reference evidence="4" key="3">
    <citation type="submission" date="2015-06" db="UniProtKB">
        <authorList>
            <consortium name="EnsemblMetazoa"/>
        </authorList>
    </citation>
    <scope>IDENTIFICATION</scope>
</reference>
<evidence type="ECO:0000256" key="2">
    <source>
        <dbReference type="SAM" id="Phobius"/>
    </source>
</evidence>
<gene>
    <name evidence="3" type="ORF">CAPTEDRAFT_213087</name>
</gene>
<evidence type="ECO:0008006" key="6">
    <source>
        <dbReference type="Google" id="ProtNLM"/>
    </source>
</evidence>
<dbReference type="AlphaFoldDB" id="R7VM82"/>
<dbReference type="EMBL" id="AMQN01003797">
    <property type="status" value="NOT_ANNOTATED_CDS"/>
    <property type="molecule type" value="Genomic_DNA"/>
</dbReference>
<evidence type="ECO:0000256" key="1">
    <source>
        <dbReference type="SAM" id="MobiDB-lite"/>
    </source>
</evidence>
<feature type="region of interest" description="Disordered" evidence="1">
    <location>
        <begin position="18"/>
        <end position="43"/>
    </location>
</feature>
<dbReference type="EMBL" id="KB291945">
    <property type="protein sequence ID" value="ELU18385.1"/>
    <property type="molecule type" value="Genomic_DNA"/>
</dbReference>
<sequence>MSEFHNRATLLQWHFSPVNRDEPSEQDPTPRATSPKRRRPASRRITVTAEMLRSEFGVLPIQENMRKEEVSLFSSFSCKLVEVGHLVWRVRSDDFDVFVMNDYSADGDLLPCAFVHVETRCTDMDSTFSCSCRSALLLQTCAQNSATMAEEVVPEGIMCMHCRFLKDIFSAMIEVLHDRHQVDSHLKRYVRRSQKLLQQGVVPLETGGASLRFSVRSSVGENLSFVSITDGFIKCHKGQCQVRLHSRKSVRKLLSLDEASEGCPHLEAMRAQQEVWVDCLPQLEQASGDRMENPNDQGIMAMAQIPWTNDQFIVDFNTILFCKHAPVRCQVFRAQCSSGSCVIPYSGEDEAIFLWSKETAIAEKIGWDFVESVRRDHTSFSSFCDRMNSEYRGLNSNSAQFCSKVEPIDAPDAPSTVVVPTHRRYDRVFLSDRNGALPEVCQSRKHLKYVCKKWLSNLQVEALLAAEEEDRRNAILLSVVLLRSSSLPSSVELFHLIVFKPQQNLKFCCVPMQLSLFYHYGTFNRSKVQEICPELINCFSSVVNSEFSPLFVSFVRFLIDAVQVLHARDPEPQLPIIRPQSYNPESGAAYYFTSHGNKVRVLPKYVVTNASKSHDDIPVQEVCQKRYPSVSRGGWTHLFLWFCPLHGHCYGFHVVHGSEGRKDPFSSAFLYMEEPPNEVFYDFACSLNEYCFNREPAFWKHTRFWHDVFHGFTNKCGKNFESRRIPSLRAMDTEICEQFNAYIQCIKYTGTHLSQSHFIFYSYFFAIFISLWQKDKTKVFSKRIKTMMIAQ</sequence>
<evidence type="ECO:0000313" key="3">
    <source>
        <dbReference type="EMBL" id="ELU18385.1"/>
    </source>
</evidence>
<keyword evidence="2" id="KW-0812">Transmembrane</keyword>
<dbReference type="OrthoDB" id="6123162at2759"/>
<dbReference type="EnsemblMetazoa" id="CapteT213087">
    <property type="protein sequence ID" value="CapteP213087"/>
    <property type="gene ID" value="CapteG213087"/>
</dbReference>
<accession>R7VM82</accession>